<organism evidence="10 11">
    <name type="scientific">Calditerrivibrio nitroreducens</name>
    <dbReference type="NCBI Taxonomy" id="477976"/>
    <lineage>
        <taxon>Bacteria</taxon>
        <taxon>Pseudomonadati</taxon>
        <taxon>Deferribacterota</taxon>
        <taxon>Deferribacteres</taxon>
        <taxon>Deferribacterales</taxon>
        <taxon>Calditerrivibrionaceae</taxon>
    </lineage>
</organism>
<dbReference type="PANTHER" id="PTHR30604:SF1">
    <property type="entry name" value="DNA UTILIZATION PROTEIN HOFQ"/>
    <property type="match status" value="1"/>
</dbReference>
<evidence type="ECO:0000256" key="3">
    <source>
        <dbReference type="ARBA" id="ARBA00022729"/>
    </source>
</evidence>
<dbReference type="Gene3D" id="3.30.1370.130">
    <property type="match status" value="1"/>
</dbReference>
<keyword evidence="3" id="KW-0732">Signal</keyword>
<evidence type="ECO:0000259" key="8">
    <source>
        <dbReference type="Pfam" id="PF00263"/>
    </source>
</evidence>
<evidence type="ECO:0000259" key="9">
    <source>
        <dbReference type="Pfam" id="PF03958"/>
    </source>
</evidence>
<evidence type="ECO:0000256" key="6">
    <source>
        <dbReference type="RuleBase" id="RU004003"/>
    </source>
</evidence>
<dbReference type="InterPro" id="IPR004846">
    <property type="entry name" value="T2SS/T3SS_dom"/>
</dbReference>
<dbReference type="Pfam" id="PF00263">
    <property type="entry name" value="Secretin"/>
    <property type="match status" value="1"/>
</dbReference>
<dbReference type="Proteomes" id="UP000242881">
    <property type="component" value="Unassembled WGS sequence"/>
</dbReference>
<dbReference type="InterPro" id="IPR005644">
    <property type="entry name" value="NolW-like"/>
</dbReference>
<keyword evidence="4" id="KW-0472">Membrane</keyword>
<dbReference type="InterPro" id="IPR001775">
    <property type="entry name" value="GspD/PilQ"/>
</dbReference>
<dbReference type="Pfam" id="PF03958">
    <property type="entry name" value="Secretin_N"/>
    <property type="match status" value="1"/>
</dbReference>
<gene>
    <name evidence="10" type="ORF">C0187_02695</name>
</gene>
<evidence type="ECO:0000313" key="10">
    <source>
        <dbReference type="EMBL" id="PMP72005.1"/>
    </source>
</evidence>
<feature type="domain" description="NolW-like" evidence="9">
    <location>
        <begin position="491"/>
        <end position="552"/>
    </location>
</feature>
<evidence type="ECO:0000256" key="2">
    <source>
        <dbReference type="ARBA" id="ARBA00022448"/>
    </source>
</evidence>
<comment type="similarity">
    <text evidence="6">Belongs to the bacterial secretin family.</text>
</comment>
<dbReference type="EMBL" id="PNIN01000030">
    <property type="protein sequence ID" value="PMP72005.1"/>
    <property type="molecule type" value="Genomic_DNA"/>
</dbReference>
<dbReference type="PANTHER" id="PTHR30604">
    <property type="entry name" value="PROTEIN TRANSPORT PROTEIN HOFQ"/>
    <property type="match status" value="1"/>
</dbReference>
<comment type="subcellular location">
    <subcellularLocation>
        <location evidence="7">Cell outer membrane</location>
    </subcellularLocation>
    <subcellularLocation>
        <location evidence="1">Membrane</location>
    </subcellularLocation>
</comment>
<evidence type="ECO:0000256" key="4">
    <source>
        <dbReference type="ARBA" id="ARBA00023136"/>
    </source>
</evidence>
<feature type="domain" description="Type II/III secretion system secretin-like" evidence="8">
    <location>
        <begin position="632"/>
        <end position="783"/>
    </location>
</feature>
<evidence type="ECO:0000256" key="7">
    <source>
        <dbReference type="RuleBase" id="RU004004"/>
    </source>
</evidence>
<evidence type="ECO:0000256" key="1">
    <source>
        <dbReference type="ARBA" id="ARBA00004370"/>
    </source>
</evidence>
<accession>A0A2J6WNQ8</accession>
<keyword evidence="2 7" id="KW-0813">Transport</keyword>
<protein>
    <submittedName>
        <fullName evidence="10">Type IV pilus secretin PilQ</fullName>
    </submittedName>
</protein>
<reference evidence="10 11" key="1">
    <citation type="submission" date="2018-01" db="EMBL/GenBank/DDBJ databases">
        <title>Metagenomic assembled genomes from two thermal pools in the Uzon Caldera, Kamchatka, Russia.</title>
        <authorList>
            <person name="Wilkins L."/>
            <person name="Ettinger C."/>
        </authorList>
    </citation>
    <scope>NUCLEOTIDE SEQUENCE [LARGE SCALE GENOMIC DNA]</scope>
    <source>
        <strain evidence="10">ZAV-05</strain>
    </source>
</reference>
<dbReference type="GO" id="GO:0009306">
    <property type="term" value="P:protein secretion"/>
    <property type="evidence" value="ECO:0007669"/>
    <property type="project" value="InterPro"/>
</dbReference>
<dbReference type="GO" id="GO:0009279">
    <property type="term" value="C:cell outer membrane"/>
    <property type="evidence" value="ECO:0007669"/>
    <property type="project" value="UniProtKB-SubCell"/>
</dbReference>
<dbReference type="InterPro" id="IPR013355">
    <property type="entry name" value="Pilus_4_PilQ"/>
</dbReference>
<keyword evidence="5" id="KW-0998">Cell outer membrane</keyword>
<dbReference type="InterPro" id="IPR038591">
    <property type="entry name" value="NolW-like_sf"/>
</dbReference>
<dbReference type="AlphaFoldDB" id="A0A2J6WNQ8"/>
<dbReference type="PRINTS" id="PR00811">
    <property type="entry name" value="BCTERIALGSPD"/>
</dbReference>
<proteinExistence type="inferred from homology"/>
<dbReference type="PROSITE" id="PS51257">
    <property type="entry name" value="PROKAR_LIPOPROTEIN"/>
    <property type="match status" value="1"/>
</dbReference>
<sequence length="786" mass="87055">MKKILLYISVAIFMILGCAEKKSVLLDDNKNVANRSLIKGFDIKKDDKKYEMNIKVNDPKDLSVYYGKNPYSLTIMLPEADVDADAMKFTFKDDLVDRFSILPKQDQVVITLTLKDDVDYSYSINNDGVLVKFKIDKADVKNVLKSSNWLENVEILNVKQATFISDLENLSNNSEVYLTLLTDGTTKIDYGFINADNIYVDFYDVKMLGDKTVYPGMGIVKEIKVVTSLFPQKVRLILSLAKPIDINVGFKEGKFIVSSNKEKLADSVLFINKIDSRVVGKVQGISLSAGGKLRYEKKVIDGNLVLLFEENVRFAREVSPINFYDGTPIKYVKVGKVMGKPAVVFVPNGDVYSKVEDDKGSVIVYSSSEQFTKTVDAKKDVGAKGKVEASELISLSIKDMDVKEAIKLIYYGRNKNIIFGKEVQGKTSIFVKDVHYKTALAAIYRENNLVEVEEDNVVWVISKSRQDEILAEKNKLMKIAEEEKKTEPLFTEIIPVNYYKASDFDAVVKGVLSPRGKVQVESKSNSFVVTDTKDSIAKVKNVLKEVDKPTPQVTIEARVVEVSDSSDLAYGIKWGANTNINKTSINFPHSIGINGGAGGYMVNLPVGAPTGALALTLGNISNTFNIDMAISAMESRNKAKTISSPKITTLDNQEAEIKSGGKAIIVPSGDNTQSQTIDVGIKLKVKPHITANNMIFMEIEVEKSSLGAVSGTNAETLEKKAKTQVLLANGETTVIGGIYEDEQNEIKNEVPGLSKIPFLGWLFRNNTEKRAKKELLVFITPRIQNK</sequence>
<evidence type="ECO:0000256" key="5">
    <source>
        <dbReference type="ARBA" id="ARBA00023237"/>
    </source>
</evidence>
<comment type="caution">
    <text evidence="10">The sequence shown here is derived from an EMBL/GenBank/DDBJ whole genome shotgun (WGS) entry which is preliminary data.</text>
</comment>
<dbReference type="InterPro" id="IPR051808">
    <property type="entry name" value="Type_IV_pilus_biogenesis"/>
</dbReference>
<evidence type="ECO:0000313" key="11">
    <source>
        <dbReference type="Proteomes" id="UP000242881"/>
    </source>
</evidence>
<dbReference type="NCBIfam" id="TIGR02515">
    <property type="entry name" value="IV_pilus_PilQ"/>
    <property type="match status" value="1"/>
</dbReference>
<dbReference type="Gene3D" id="3.30.1370.120">
    <property type="match status" value="1"/>
</dbReference>
<name>A0A2J6WNQ8_9BACT</name>